<protein>
    <submittedName>
        <fullName evidence="1">Uncharacterized protein</fullName>
    </submittedName>
</protein>
<dbReference type="AlphaFoldDB" id="A0A165NYT3"/>
<dbReference type="InParanoid" id="A0A165NYT3"/>
<accession>A0A165NYT3</accession>
<dbReference type="EMBL" id="KV425622">
    <property type="protein sequence ID" value="KZT20300.1"/>
    <property type="molecule type" value="Genomic_DNA"/>
</dbReference>
<evidence type="ECO:0000313" key="2">
    <source>
        <dbReference type="Proteomes" id="UP000076761"/>
    </source>
</evidence>
<name>A0A165NYT3_9AGAM</name>
<proteinExistence type="predicted"/>
<dbReference type="OrthoDB" id="1431934at2759"/>
<dbReference type="STRING" id="1314782.A0A165NYT3"/>
<dbReference type="Proteomes" id="UP000076761">
    <property type="component" value="Unassembled WGS sequence"/>
</dbReference>
<reference evidence="1 2" key="1">
    <citation type="journal article" date="2016" name="Mol. Biol. Evol.">
        <title>Comparative Genomics of Early-Diverging Mushroom-Forming Fungi Provides Insights into the Origins of Lignocellulose Decay Capabilities.</title>
        <authorList>
            <person name="Nagy L.G."/>
            <person name="Riley R."/>
            <person name="Tritt A."/>
            <person name="Adam C."/>
            <person name="Daum C."/>
            <person name="Floudas D."/>
            <person name="Sun H."/>
            <person name="Yadav J.S."/>
            <person name="Pangilinan J."/>
            <person name="Larsson K.H."/>
            <person name="Matsuura K."/>
            <person name="Barry K."/>
            <person name="Labutti K."/>
            <person name="Kuo R."/>
            <person name="Ohm R.A."/>
            <person name="Bhattacharya S.S."/>
            <person name="Shirouzu T."/>
            <person name="Yoshinaga Y."/>
            <person name="Martin F.M."/>
            <person name="Grigoriev I.V."/>
            <person name="Hibbett D.S."/>
        </authorList>
    </citation>
    <scope>NUCLEOTIDE SEQUENCE [LARGE SCALE GENOMIC DNA]</scope>
    <source>
        <strain evidence="1 2">HHB14362 ss-1</strain>
    </source>
</reference>
<keyword evidence="2" id="KW-1185">Reference proteome</keyword>
<sequence length="266" mass="29702">MEQQQAGKVPKNCVASAVTINELPVDITPDVVHAFSGGTSVMMLKGRKYDMTEAHRVLRGTLEGLGGLKEYSIFRAGQPSGIVVVKARFESCSQAKVAYDHFETNPKPSCIDGATLCVSLPKRHWYSLCIPRQQYTAQRSVFDELVNKHGGTPDAKISVQEDMNYRPHRPIWLTLWGNDTKAVGALKIQLERVIEGERLDWWDTSFAFEEGAAALLELAKAAGVHIYPDKRLCILRIFGRPDAIQVSQTKIHEQIQHLSSLDYVVI</sequence>
<evidence type="ECO:0000313" key="1">
    <source>
        <dbReference type="EMBL" id="KZT20300.1"/>
    </source>
</evidence>
<gene>
    <name evidence="1" type="ORF">NEOLEDRAFT_1245294</name>
</gene>
<organism evidence="1 2">
    <name type="scientific">Neolentinus lepideus HHB14362 ss-1</name>
    <dbReference type="NCBI Taxonomy" id="1314782"/>
    <lineage>
        <taxon>Eukaryota</taxon>
        <taxon>Fungi</taxon>
        <taxon>Dikarya</taxon>
        <taxon>Basidiomycota</taxon>
        <taxon>Agaricomycotina</taxon>
        <taxon>Agaricomycetes</taxon>
        <taxon>Gloeophyllales</taxon>
        <taxon>Gloeophyllaceae</taxon>
        <taxon>Neolentinus</taxon>
    </lineage>
</organism>